<reference evidence="2" key="1">
    <citation type="journal article" date="2022" name="Mol. Ecol. Resour.">
        <title>The genomes of chicory, endive, great burdock and yacon provide insights into Asteraceae palaeo-polyploidization history and plant inulin production.</title>
        <authorList>
            <person name="Fan W."/>
            <person name="Wang S."/>
            <person name="Wang H."/>
            <person name="Wang A."/>
            <person name="Jiang F."/>
            <person name="Liu H."/>
            <person name="Zhao H."/>
            <person name="Xu D."/>
            <person name="Zhang Y."/>
        </authorList>
    </citation>
    <scope>NUCLEOTIDE SEQUENCE [LARGE SCALE GENOMIC DNA]</scope>
    <source>
        <strain evidence="2">cv. Yunnan</strain>
    </source>
</reference>
<name>A0ACB9FR13_9ASTR</name>
<accession>A0ACB9FR13</accession>
<proteinExistence type="predicted"/>
<comment type="caution">
    <text evidence="1">The sequence shown here is derived from an EMBL/GenBank/DDBJ whole genome shotgun (WGS) entry which is preliminary data.</text>
</comment>
<sequence length="349" mass="38933">MGLVLLLRLGWGRGGTLGTLGTYLKRDGKVCKGPRRLVRWSHWVGKVIWGLWVGKGWLWQVRHMWTGKRWKHKTRVSMNGTSCTQLITWHIQGAEDTTATLKGTKVSRTTTKNKWKQNDSAKRVFVKLEWEKRVPGIPMYDVVSKLKQLKKPLRKLSFGQGEVVAGPLVADQFISHFKAVLGSSSPVLPISNPASLFSRRISAISASFMEREVTDAEIKSAMSDIDDNKASGPDVVISGWKETGVEQELVWAAAVSQYMRLVLECPDWFFGPNSLVCVGQVGPSQGGCWAVSSDVKREDTRSGPDSSMQEANQDIRVLPDVREGYVEADDTTMREKDMPTGNLLNKKTD</sequence>
<keyword evidence="2" id="KW-1185">Reference proteome</keyword>
<gene>
    <name evidence="1" type="ORF">L1987_47762</name>
</gene>
<organism evidence="1 2">
    <name type="scientific">Smallanthus sonchifolius</name>
    <dbReference type="NCBI Taxonomy" id="185202"/>
    <lineage>
        <taxon>Eukaryota</taxon>
        <taxon>Viridiplantae</taxon>
        <taxon>Streptophyta</taxon>
        <taxon>Embryophyta</taxon>
        <taxon>Tracheophyta</taxon>
        <taxon>Spermatophyta</taxon>
        <taxon>Magnoliopsida</taxon>
        <taxon>eudicotyledons</taxon>
        <taxon>Gunneridae</taxon>
        <taxon>Pentapetalae</taxon>
        <taxon>asterids</taxon>
        <taxon>campanulids</taxon>
        <taxon>Asterales</taxon>
        <taxon>Asteraceae</taxon>
        <taxon>Asteroideae</taxon>
        <taxon>Heliantheae alliance</taxon>
        <taxon>Millerieae</taxon>
        <taxon>Smallanthus</taxon>
    </lineage>
</organism>
<evidence type="ECO:0000313" key="1">
    <source>
        <dbReference type="EMBL" id="KAI3773238.1"/>
    </source>
</evidence>
<protein>
    <submittedName>
        <fullName evidence="1">Uncharacterized protein</fullName>
    </submittedName>
</protein>
<dbReference type="Proteomes" id="UP001056120">
    <property type="component" value="Linkage Group LG16"/>
</dbReference>
<reference evidence="1 2" key="2">
    <citation type="journal article" date="2022" name="Mol. Ecol. Resour.">
        <title>The genomes of chicory, endive, great burdock and yacon provide insights into Asteraceae paleo-polyploidization history and plant inulin production.</title>
        <authorList>
            <person name="Fan W."/>
            <person name="Wang S."/>
            <person name="Wang H."/>
            <person name="Wang A."/>
            <person name="Jiang F."/>
            <person name="Liu H."/>
            <person name="Zhao H."/>
            <person name="Xu D."/>
            <person name="Zhang Y."/>
        </authorList>
    </citation>
    <scope>NUCLEOTIDE SEQUENCE [LARGE SCALE GENOMIC DNA]</scope>
    <source>
        <strain evidence="2">cv. Yunnan</strain>
        <tissue evidence="1">Leaves</tissue>
    </source>
</reference>
<evidence type="ECO:0000313" key="2">
    <source>
        <dbReference type="Proteomes" id="UP001056120"/>
    </source>
</evidence>
<dbReference type="EMBL" id="CM042033">
    <property type="protein sequence ID" value="KAI3773238.1"/>
    <property type="molecule type" value="Genomic_DNA"/>
</dbReference>